<dbReference type="Gene3D" id="3.20.20.70">
    <property type="entry name" value="Aldolase class I"/>
    <property type="match status" value="1"/>
</dbReference>
<dbReference type="InterPro" id="IPR022998">
    <property type="entry name" value="ThiamineP_synth_TenI"/>
</dbReference>
<evidence type="ECO:0000313" key="4">
    <source>
        <dbReference type="EMBL" id="MBK1667175.1"/>
    </source>
</evidence>
<feature type="domain" description="Thiamine phosphate synthase/TenI" evidence="3">
    <location>
        <begin position="9"/>
        <end position="187"/>
    </location>
</feature>
<dbReference type="EMBL" id="NRRL01000004">
    <property type="protein sequence ID" value="MBK1667175.1"/>
    <property type="molecule type" value="Genomic_DNA"/>
</dbReference>
<comment type="pathway">
    <text evidence="1">Cofactor biosynthesis; thiamine diphosphate biosynthesis.</text>
</comment>
<dbReference type="CDD" id="cd00564">
    <property type="entry name" value="TMP_TenI"/>
    <property type="match status" value="1"/>
</dbReference>
<dbReference type="SUPFAM" id="SSF51391">
    <property type="entry name" value="Thiamin phosphate synthase"/>
    <property type="match status" value="1"/>
</dbReference>
<evidence type="ECO:0000313" key="5">
    <source>
        <dbReference type="Proteomes" id="UP001296873"/>
    </source>
</evidence>
<comment type="caution">
    <text evidence="4">The sequence shown here is derived from an EMBL/GenBank/DDBJ whole genome shotgun (WGS) entry which is preliminary data.</text>
</comment>
<protein>
    <recommendedName>
        <fullName evidence="3">Thiamine phosphate synthase/TenI domain-containing protein</fullName>
    </recommendedName>
</protein>
<dbReference type="InterPro" id="IPR036206">
    <property type="entry name" value="ThiamineP_synth_sf"/>
</dbReference>
<dbReference type="Proteomes" id="UP001296873">
    <property type="component" value="Unassembled WGS sequence"/>
</dbReference>
<dbReference type="PANTHER" id="PTHR20857:SF15">
    <property type="entry name" value="THIAMINE-PHOSPHATE SYNTHASE"/>
    <property type="match status" value="1"/>
</dbReference>
<sequence>MMILPKPRLLLITDRHQSGRPLPEVVDAACAVGVRWVSFRDKDLPSGERRTIARQVVKAGHAHNATVTLHGDLATAEAARADGVHVEPGTSPGAVRQILGEVLIGASVHSWDEAERAQDDGADYVTISPIYETPSKPGYGPPIGLDILGDFCSALRIPVVALGGIVPANAAHCLNAGATAVAVMGEIMRAQDTGAVVGQYLRALDPDL</sequence>
<evidence type="ECO:0000256" key="2">
    <source>
        <dbReference type="ARBA" id="ARBA00022977"/>
    </source>
</evidence>
<accession>A0ABS1DCP7</accession>
<keyword evidence="2" id="KW-0784">Thiamine biosynthesis</keyword>
<evidence type="ECO:0000256" key="1">
    <source>
        <dbReference type="ARBA" id="ARBA00004948"/>
    </source>
</evidence>
<dbReference type="Pfam" id="PF02581">
    <property type="entry name" value="TMP-TENI"/>
    <property type="match status" value="1"/>
</dbReference>
<keyword evidence="5" id="KW-1185">Reference proteome</keyword>
<gene>
    <name evidence="4" type="ORF">CKO28_03840</name>
</gene>
<dbReference type="InterPro" id="IPR013785">
    <property type="entry name" value="Aldolase_TIM"/>
</dbReference>
<name>A0ABS1DCP7_9PROT</name>
<proteinExistence type="predicted"/>
<dbReference type="PANTHER" id="PTHR20857">
    <property type="entry name" value="THIAMINE-PHOSPHATE PYROPHOSPHORYLASE"/>
    <property type="match status" value="1"/>
</dbReference>
<evidence type="ECO:0000259" key="3">
    <source>
        <dbReference type="Pfam" id="PF02581"/>
    </source>
</evidence>
<organism evidence="4 5">
    <name type="scientific">Rhodovibrio sodomensis</name>
    <dbReference type="NCBI Taxonomy" id="1088"/>
    <lineage>
        <taxon>Bacteria</taxon>
        <taxon>Pseudomonadati</taxon>
        <taxon>Pseudomonadota</taxon>
        <taxon>Alphaproteobacteria</taxon>
        <taxon>Rhodospirillales</taxon>
        <taxon>Rhodovibrionaceae</taxon>
        <taxon>Rhodovibrio</taxon>
    </lineage>
</organism>
<reference evidence="4 5" key="1">
    <citation type="journal article" date="2020" name="Microorganisms">
        <title>Osmotic Adaptation and Compatible Solute Biosynthesis of Phototrophic Bacteria as Revealed from Genome Analyses.</title>
        <authorList>
            <person name="Imhoff J.F."/>
            <person name="Rahn T."/>
            <person name="Kunzel S."/>
            <person name="Keller A."/>
            <person name="Neulinger S.C."/>
        </authorList>
    </citation>
    <scope>NUCLEOTIDE SEQUENCE [LARGE SCALE GENOMIC DNA]</scope>
    <source>
        <strain evidence="4 5">DSM 9895</strain>
    </source>
</reference>